<name>A0ABR9RQX5_9ACTN</name>
<dbReference type="Pfam" id="PF03819">
    <property type="entry name" value="MazG"/>
    <property type="match status" value="1"/>
</dbReference>
<evidence type="ECO:0000313" key="3">
    <source>
        <dbReference type="EMBL" id="MBE7323968.1"/>
    </source>
</evidence>
<dbReference type="PANTHER" id="PTHR30522:SF0">
    <property type="entry name" value="NUCLEOSIDE TRIPHOSPHATE PYROPHOSPHOHYDROLASE"/>
    <property type="match status" value="1"/>
</dbReference>
<dbReference type="InterPro" id="IPR048015">
    <property type="entry name" value="NTP-PPase_MazG-like_N"/>
</dbReference>
<dbReference type="EMBL" id="JADCSA010000003">
    <property type="protein sequence ID" value="MBE7323968.1"/>
    <property type="molecule type" value="Genomic_DNA"/>
</dbReference>
<organism evidence="3 4">
    <name type="scientific">Nocardioides malaquae</name>
    <dbReference type="NCBI Taxonomy" id="2773426"/>
    <lineage>
        <taxon>Bacteria</taxon>
        <taxon>Bacillati</taxon>
        <taxon>Actinomycetota</taxon>
        <taxon>Actinomycetes</taxon>
        <taxon>Propionibacteriales</taxon>
        <taxon>Nocardioidaceae</taxon>
        <taxon>Nocardioides</taxon>
    </lineage>
</organism>
<feature type="region of interest" description="Disordered" evidence="1">
    <location>
        <begin position="132"/>
        <end position="153"/>
    </location>
</feature>
<evidence type="ECO:0000313" key="4">
    <source>
        <dbReference type="Proteomes" id="UP000756387"/>
    </source>
</evidence>
<dbReference type="CDD" id="cd11528">
    <property type="entry name" value="NTP-PPase_MazG_Nterm"/>
    <property type="match status" value="1"/>
</dbReference>
<dbReference type="InterPro" id="IPR004518">
    <property type="entry name" value="MazG-like_dom"/>
</dbReference>
<dbReference type="SUPFAM" id="SSF101386">
    <property type="entry name" value="all-alpha NTP pyrophosphatases"/>
    <property type="match status" value="1"/>
</dbReference>
<sequence>MTGPEERSPLLEFADLMRHLRTACVWKAEQTHESLARHLVEETHEALEAIEVGVQTGDWSSLRDELGDVLLQVYFHAVVAEERGAFTLDEVAAGIHAKMVRRNPHVFGPQAGQDLTPAQVDELWQQAKAAEKAAEKVGGDGAGSEGDDPTAGLPPGLPALLWARKVADRAARTQRPLDARPATDASVGQRLLDLVLEARAAGIDPERALRRAVRDRLDAR</sequence>
<accession>A0ABR9RQX5</accession>
<gene>
    <name evidence="3" type="ORF">IEQ44_04805</name>
</gene>
<reference evidence="3 4" key="1">
    <citation type="submission" date="2020-10" db="EMBL/GenBank/DDBJ databases">
        <title>Nocardioides sp. isolated from sludge.</title>
        <authorList>
            <person name="Zhang X."/>
        </authorList>
    </citation>
    <scope>NUCLEOTIDE SEQUENCE [LARGE SCALE GENOMIC DNA]</scope>
    <source>
        <strain evidence="3 4">Y6</strain>
    </source>
</reference>
<dbReference type="Gene3D" id="1.10.287.1080">
    <property type="entry name" value="MazG-like"/>
    <property type="match status" value="1"/>
</dbReference>
<evidence type="ECO:0000259" key="2">
    <source>
        <dbReference type="Pfam" id="PF03819"/>
    </source>
</evidence>
<dbReference type="Proteomes" id="UP000756387">
    <property type="component" value="Unassembled WGS sequence"/>
</dbReference>
<feature type="domain" description="NTP pyrophosphohydrolase MazG-like" evidence="2">
    <location>
        <begin position="30"/>
        <end position="107"/>
    </location>
</feature>
<dbReference type="RefSeq" id="WP_193637271.1">
    <property type="nucleotide sequence ID" value="NZ_JADCSA010000003.1"/>
</dbReference>
<proteinExistence type="predicted"/>
<dbReference type="InterPro" id="IPR011551">
    <property type="entry name" value="NTP_PyrPHydrolase_MazG"/>
</dbReference>
<dbReference type="PANTHER" id="PTHR30522">
    <property type="entry name" value="NUCLEOSIDE TRIPHOSPHATE PYROPHOSPHOHYDROLASE"/>
    <property type="match status" value="1"/>
</dbReference>
<comment type="caution">
    <text evidence="3">The sequence shown here is derived from an EMBL/GenBank/DDBJ whole genome shotgun (WGS) entry which is preliminary data.</text>
</comment>
<keyword evidence="4" id="KW-1185">Reference proteome</keyword>
<protein>
    <submittedName>
        <fullName evidence="3">Nucleotide pyrophosphohydrolase</fullName>
    </submittedName>
</protein>
<evidence type="ECO:0000256" key="1">
    <source>
        <dbReference type="SAM" id="MobiDB-lite"/>
    </source>
</evidence>